<keyword evidence="8" id="KW-0547">Nucleotide-binding</keyword>
<evidence type="ECO:0000256" key="4">
    <source>
        <dbReference type="ARBA" id="ARBA00023244"/>
    </source>
</evidence>
<dbReference type="InterPro" id="IPR003724">
    <property type="entry name" value="CblAdoTrfase_CobA"/>
</dbReference>
<dbReference type="GO" id="GO:0006779">
    <property type="term" value="P:porphyrin-containing compound biosynthetic process"/>
    <property type="evidence" value="ECO:0007669"/>
    <property type="project" value="UniProtKB-UniRule"/>
</dbReference>
<comment type="catalytic activity">
    <reaction evidence="6 8">
        <text>2 cob(II)yrinate a,c diamide + reduced [electron-transfer flavoprotein] + 2 ATP = 2 adenosylcob(III)yrinate a,c-diamide + 2 triphosphate + oxidized [electron-transfer flavoprotein] + 3 H(+)</text>
        <dbReference type="Rhea" id="RHEA:11528"/>
        <dbReference type="Rhea" id="RHEA-COMP:10685"/>
        <dbReference type="Rhea" id="RHEA-COMP:10686"/>
        <dbReference type="ChEBI" id="CHEBI:15378"/>
        <dbReference type="ChEBI" id="CHEBI:18036"/>
        <dbReference type="ChEBI" id="CHEBI:30616"/>
        <dbReference type="ChEBI" id="CHEBI:57692"/>
        <dbReference type="ChEBI" id="CHEBI:58307"/>
        <dbReference type="ChEBI" id="CHEBI:58503"/>
        <dbReference type="ChEBI" id="CHEBI:58537"/>
        <dbReference type="EC" id="2.5.1.17"/>
    </reaction>
</comment>
<protein>
    <recommendedName>
        <fullName evidence="3 8">Corrinoid adenosyltransferase</fullName>
        <ecNumber evidence="3 8">2.5.1.17</ecNumber>
    </recommendedName>
    <alternativeName>
        <fullName evidence="8">Cob(II)alamin adenosyltransferase</fullName>
    </alternativeName>
    <alternativeName>
        <fullName evidence="8">Cob(II)yrinic acid a,c-diamide adenosyltransferase</fullName>
    </alternativeName>
</protein>
<comment type="similarity">
    <text evidence="2 8">Belongs to the Cob(I)alamin adenosyltransferase family.</text>
</comment>
<dbReference type="CDD" id="cd00561">
    <property type="entry name" value="CobA_ACA"/>
    <property type="match status" value="1"/>
</dbReference>
<dbReference type="Gene3D" id="3.40.50.300">
    <property type="entry name" value="P-loop containing nucleotide triphosphate hydrolases"/>
    <property type="match status" value="1"/>
</dbReference>
<dbReference type="UniPathway" id="UPA00148">
    <property type="reaction ID" value="UER00233"/>
</dbReference>
<evidence type="ECO:0000313" key="10">
    <source>
        <dbReference type="EMBL" id="TCJ88567.1"/>
    </source>
</evidence>
<evidence type="ECO:0000256" key="7">
    <source>
        <dbReference type="ARBA" id="ARBA00048692"/>
    </source>
</evidence>
<evidence type="ECO:0000256" key="6">
    <source>
        <dbReference type="ARBA" id="ARBA00048555"/>
    </source>
</evidence>
<dbReference type="EMBL" id="SMFQ01000002">
    <property type="protein sequence ID" value="TCJ88567.1"/>
    <property type="molecule type" value="Genomic_DNA"/>
</dbReference>
<keyword evidence="8" id="KW-0963">Cytoplasm</keyword>
<feature type="region of interest" description="Disordered" evidence="9">
    <location>
        <begin position="1"/>
        <end position="30"/>
    </location>
</feature>
<evidence type="ECO:0000313" key="11">
    <source>
        <dbReference type="Proteomes" id="UP000294887"/>
    </source>
</evidence>
<dbReference type="EC" id="2.5.1.17" evidence="3 8"/>
<keyword evidence="11" id="KW-1185">Reference proteome</keyword>
<evidence type="ECO:0000256" key="2">
    <source>
        <dbReference type="ARBA" id="ARBA00007487"/>
    </source>
</evidence>
<dbReference type="GO" id="GO:0005737">
    <property type="term" value="C:cytoplasm"/>
    <property type="evidence" value="ECO:0007669"/>
    <property type="project" value="UniProtKB-SubCell"/>
</dbReference>
<dbReference type="PIRSF" id="PIRSF015617">
    <property type="entry name" value="Adensltrnsf_CobA"/>
    <property type="match status" value="1"/>
</dbReference>
<evidence type="ECO:0000256" key="5">
    <source>
        <dbReference type="ARBA" id="ARBA00024929"/>
    </source>
</evidence>
<comment type="caution">
    <text evidence="10">The sequence shown here is derived from an EMBL/GenBank/DDBJ whole genome shotgun (WGS) entry which is preliminary data.</text>
</comment>
<dbReference type="NCBIfam" id="NF004637">
    <property type="entry name" value="PRK05986.1"/>
    <property type="match status" value="1"/>
</dbReference>
<dbReference type="OrthoDB" id="9810309at2"/>
<comment type="subcellular location">
    <subcellularLocation>
        <location evidence="8">Cytoplasm</location>
    </subcellularLocation>
</comment>
<reference evidence="10 11" key="1">
    <citation type="submission" date="2019-03" db="EMBL/GenBank/DDBJ databases">
        <title>Genomic Encyclopedia of Type Strains, Phase IV (KMG-IV): sequencing the most valuable type-strain genomes for metagenomic binning, comparative biology and taxonomic classification.</title>
        <authorList>
            <person name="Goeker M."/>
        </authorList>
    </citation>
    <scope>NUCLEOTIDE SEQUENCE [LARGE SCALE GENOMIC DNA]</scope>
    <source>
        <strain evidence="10 11">DSM 24830</strain>
    </source>
</reference>
<comment type="pathway">
    <text evidence="1 8">Cofactor biosynthesis; adenosylcobalamin biosynthesis; adenosylcobalamin from cob(II)yrinate a,c-diamide: step 2/7.</text>
</comment>
<dbReference type="PANTHER" id="PTHR46638:SF1">
    <property type="entry name" value="CORRINOID ADENOSYLTRANSFERASE"/>
    <property type="match status" value="1"/>
</dbReference>
<feature type="compositionally biased region" description="Basic and acidic residues" evidence="9">
    <location>
        <begin position="1"/>
        <end position="17"/>
    </location>
</feature>
<organism evidence="10 11">
    <name type="scientific">Cocleimonas flava</name>
    <dbReference type="NCBI Taxonomy" id="634765"/>
    <lineage>
        <taxon>Bacteria</taxon>
        <taxon>Pseudomonadati</taxon>
        <taxon>Pseudomonadota</taxon>
        <taxon>Gammaproteobacteria</taxon>
        <taxon>Thiotrichales</taxon>
        <taxon>Thiotrichaceae</taxon>
        <taxon>Cocleimonas</taxon>
    </lineage>
</organism>
<gene>
    <name evidence="10" type="ORF">EV695_0424</name>
</gene>
<dbReference type="GO" id="GO:0008817">
    <property type="term" value="F:corrinoid adenosyltransferase activity"/>
    <property type="evidence" value="ECO:0007669"/>
    <property type="project" value="UniProtKB-UniRule"/>
</dbReference>
<dbReference type="GO" id="GO:0009236">
    <property type="term" value="P:cobalamin biosynthetic process"/>
    <property type="evidence" value="ECO:0007669"/>
    <property type="project" value="UniProtKB-UniRule"/>
</dbReference>
<evidence type="ECO:0000256" key="3">
    <source>
        <dbReference type="ARBA" id="ARBA00012454"/>
    </source>
</evidence>
<proteinExistence type="inferred from homology"/>
<feature type="compositionally biased region" description="Basic residues" evidence="9">
    <location>
        <begin position="18"/>
        <end position="30"/>
    </location>
</feature>
<name>A0A4R1F2Z2_9GAMM</name>
<dbReference type="SUPFAM" id="SSF52540">
    <property type="entry name" value="P-loop containing nucleoside triphosphate hydrolases"/>
    <property type="match status" value="1"/>
</dbReference>
<sequence length="212" mass="23855">MAQDKVTKESVQKEAERNKRHKVRMERKKKIIDSAIEKSDKSKGLMLVLTGNGKGKSSSAFGMVARSLGHGMKVGVCQFIKSRTDTGEEAFFSSHEKMDWHVLGDGFTWNTQDRTQDIETSENGWKVAQSMLQDPSYDLVVLDELTYLLNYNYLDQDSVLDDIQNRPFDQHVVVTGRGADEYLVDLADTVSEIADVKHAYRAGFKAQSGIDL</sequence>
<dbReference type="Proteomes" id="UP000294887">
    <property type="component" value="Unassembled WGS sequence"/>
</dbReference>
<dbReference type="InterPro" id="IPR027417">
    <property type="entry name" value="P-loop_NTPase"/>
</dbReference>
<comment type="function">
    <text evidence="5 8">Required for both de novo synthesis of the corrin ring for the assimilation of exogenous corrinoids. Participates in the adenosylation of a variety of incomplete and complete corrinoids.</text>
</comment>
<comment type="catalytic activity">
    <reaction evidence="7 8">
        <text>2 cob(II)alamin + reduced [electron-transfer flavoprotein] + 2 ATP = 2 adenosylcob(III)alamin + 2 triphosphate + oxidized [electron-transfer flavoprotein] + 3 H(+)</text>
        <dbReference type="Rhea" id="RHEA:28671"/>
        <dbReference type="Rhea" id="RHEA-COMP:10685"/>
        <dbReference type="Rhea" id="RHEA-COMP:10686"/>
        <dbReference type="ChEBI" id="CHEBI:15378"/>
        <dbReference type="ChEBI" id="CHEBI:16304"/>
        <dbReference type="ChEBI" id="CHEBI:18036"/>
        <dbReference type="ChEBI" id="CHEBI:18408"/>
        <dbReference type="ChEBI" id="CHEBI:30616"/>
        <dbReference type="ChEBI" id="CHEBI:57692"/>
        <dbReference type="ChEBI" id="CHEBI:58307"/>
        <dbReference type="EC" id="2.5.1.17"/>
    </reaction>
</comment>
<evidence type="ECO:0000256" key="1">
    <source>
        <dbReference type="ARBA" id="ARBA00005121"/>
    </source>
</evidence>
<dbReference type="Pfam" id="PF02572">
    <property type="entry name" value="CobA_CobO_BtuR"/>
    <property type="match status" value="1"/>
</dbReference>
<dbReference type="GO" id="GO:0005524">
    <property type="term" value="F:ATP binding"/>
    <property type="evidence" value="ECO:0007669"/>
    <property type="project" value="UniProtKB-UniRule"/>
</dbReference>
<dbReference type="RefSeq" id="WP_131904256.1">
    <property type="nucleotide sequence ID" value="NZ_BAAAFU010000008.1"/>
</dbReference>
<evidence type="ECO:0000256" key="9">
    <source>
        <dbReference type="SAM" id="MobiDB-lite"/>
    </source>
</evidence>
<evidence type="ECO:0000256" key="8">
    <source>
        <dbReference type="PIRNR" id="PIRNR015617"/>
    </source>
</evidence>
<keyword evidence="8" id="KW-0067">ATP-binding</keyword>
<keyword evidence="8 10" id="KW-0808">Transferase</keyword>
<keyword evidence="4 8" id="KW-0627">Porphyrin biosynthesis</keyword>
<dbReference type="NCBIfam" id="TIGR00708">
    <property type="entry name" value="cobA"/>
    <property type="match status" value="1"/>
</dbReference>
<accession>A0A4R1F2Z2</accession>
<dbReference type="AlphaFoldDB" id="A0A4R1F2Z2"/>
<keyword evidence="8" id="KW-0169">Cobalamin biosynthesis</keyword>
<dbReference type="PANTHER" id="PTHR46638">
    <property type="entry name" value="CORRINOID ADENOSYLTRANSFERASE"/>
    <property type="match status" value="1"/>
</dbReference>